<sequence length="104" mass="11594">MEMMRRSGRGYGAVILGANARMWVSFFMLLAAIVPSYVVYRILLSGGLSRYIRPVLGLPGEEGSWSEFADISFMLLNVGSLFLYYSRVYDAGATYQPTWTGVFG</sequence>
<proteinExistence type="predicted"/>
<name>A0A2J6SBM5_HYAVF</name>
<organism evidence="2 3">
    <name type="scientific">Hyaloscypha variabilis (strain UAMH 11265 / GT02V1 / F)</name>
    <name type="common">Meliniomyces variabilis</name>
    <dbReference type="NCBI Taxonomy" id="1149755"/>
    <lineage>
        <taxon>Eukaryota</taxon>
        <taxon>Fungi</taxon>
        <taxon>Dikarya</taxon>
        <taxon>Ascomycota</taxon>
        <taxon>Pezizomycotina</taxon>
        <taxon>Leotiomycetes</taxon>
        <taxon>Helotiales</taxon>
        <taxon>Hyaloscyphaceae</taxon>
        <taxon>Hyaloscypha</taxon>
        <taxon>Hyaloscypha variabilis</taxon>
    </lineage>
</organism>
<feature type="transmembrane region" description="Helical" evidence="1">
    <location>
        <begin position="63"/>
        <end position="85"/>
    </location>
</feature>
<evidence type="ECO:0000256" key="1">
    <source>
        <dbReference type="SAM" id="Phobius"/>
    </source>
</evidence>
<keyword evidence="3" id="KW-1185">Reference proteome</keyword>
<evidence type="ECO:0000313" key="3">
    <source>
        <dbReference type="Proteomes" id="UP000235786"/>
    </source>
</evidence>
<dbReference type="AlphaFoldDB" id="A0A2J6SBM5"/>
<keyword evidence="1" id="KW-0812">Transmembrane</keyword>
<keyword evidence="1" id="KW-1133">Transmembrane helix</keyword>
<dbReference type="EMBL" id="KZ613937">
    <property type="protein sequence ID" value="PMD48161.1"/>
    <property type="molecule type" value="Genomic_DNA"/>
</dbReference>
<gene>
    <name evidence="2" type="ORF">L207DRAFT_505208</name>
</gene>
<feature type="transmembrane region" description="Helical" evidence="1">
    <location>
        <begin position="20"/>
        <end position="43"/>
    </location>
</feature>
<dbReference type="Proteomes" id="UP000235786">
    <property type="component" value="Unassembled WGS sequence"/>
</dbReference>
<protein>
    <submittedName>
        <fullName evidence="2">Uncharacterized protein</fullName>
    </submittedName>
</protein>
<evidence type="ECO:0000313" key="2">
    <source>
        <dbReference type="EMBL" id="PMD48161.1"/>
    </source>
</evidence>
<reference evidence="2 3" key="1">
    <citation type="submission" date="2016-04" db="EMBL/GenBank/DDBJ databases">
        <title>A degradative enzymes factory behind the ericoid mycorrhizal symbiosis.</title>
        <authorList>
            <consortium name="DOE Joint Genome Institute"/>
            <person name="Martino E."/>
            <person name="Morin E."/>
            <person name="Grelet G."/>
            <person name="Kuo A."/>
            <person name="Kohler A."/>
            <person name="Daghino S."/>
            <person name="Barry K."/>
            <person name="Choi C."/>
            <person name="Cichocki N."/>
            <person name="Clum A."/>
            <person name="Copeland A."/>
            <person name="Hainaut M."/>
            <person name="Haridas S."/>
            <person name="Labutti K."/>
            <person name="Lindquist E."/>
            <person name="Lipzen A."/>
            <person name="Khouja H.-R."/>
            <person name="Murat C."/>
            <person name="Ohm R."/>
            <person name="Olson A."/>
            <person name="Spatafora J."/>
            <person name="Veneault-Fourrey C."/>
            <person name="Henrissat B."/>
            <person name="Grigoriev I."/>
            <person name="Martin F."/>
            <person name="Perotto S."/>
        </authorList>
    </citation>
    <scope>NUCLEOTIDE SEQUENCE [LARGE SCALE GENOMIC DNA]</scope>
    <source>
        <strain evidence="2 3">F</strain>
    </source>
</reference>
<accession>A0A2J6SBM5</accession>
<keyword evidence="1" id="KW-0472">Membrane</keyword>